<evidence type="ECO:0000256" key="4">
    <source>
        <dbReference type="PIRNR" id="PIRNR000446"/>
    </source>
</evidence>
<dbReference type="InterPro" id="IPR014043">
    <property type="entry name" value="Acyl_transferase_dom"/>
</dbReference>
<gene>
    <name evidence="7" type="ORF">Cco03nite_38400</name>
</gene>
<feature type="domain" description="Malonyl-CoA:ACP transacylase (MAT)" evidence="6">
    <location>
        <begin position="6"/>
        <end position="287"/>
    </location>
</feature>
<dbReference type="Proteomes" id="UP000630887">
    <property type="component" value="Unassembled WGS sequence"/>
</dbReference>
<keyword evidence="1 4" id="KW-0808">Transferase</keyword>
<dbReference type="Pfam" id="PF00698">
    <property type="entry name" value="Acyl_transf_1"/>
    <property type="match status" value="1"/>
</dbReference>
<dbReference type="SUPFAM" id="SSF55048">
    <property type="entry name" value="Probable ACP-binding domain of malonyl-CoA ACP transacylase"/>
    <property type="match status" value="1"/>
</dbReference>
<comment type="similarity">
    <text evidence="4">Belongs to the fabD family.</text>
</comment>
<accession>A0A8J3L664</accession>
<dbReference type="EC" id="2.3.1.39" evidence="4"/>
<organism evidence="7 8">
    <name type="scientific">Catellatospora coxensis</name>
    <dbReference type="NCBI Taxonomy" id="310354"/>
    <lineage>
        <taxon>Bacteria</taxon>
        <taxon>Bacillati</taxon>
        <taxon>Actinomycetota</taxon>
        <taxon>Actinomycetes</taxon>
        <taxon>Micromonosporales</taxon>
        <taxon>Micromonosporaceae</taxon>
        <taxon>Catellatospora</taxon>
    </lineage>
</organism>
<feature type="active site" evidence="5">
    <location>
        <position position="191"/>
    </location>
</feature>
<dbReference type="InterPro" id="IPR016036">
    <property type="entry name" value="Malonyl_transacylase_ACP-bd"/>
</dbReference>
<evidence type="ECO:0000256" key="3">
    <source>
        <dbReference type="ARBA" id="ARBA00048462"/>
    </source>
</evidence>
<evidence type="ECO:0000313" key="7">
    <source>
        <dbReference type="EMBL" id="GIG07140.1"/>
    </source>
</evidence>
<dbReference type="EMBL" id="BONI01000031">
    <property type="protein sequence ID" value="GIG07140.1"/>
    <property type="molecule type" value="Genomic_DNA"/>
</dbReference>
<dbReference type="Gene3D" id="3.30.70.250">
    <property type="entry name" value="Malonyl-CoA ACP transacylase, ACP-binding"/>
    <property type="match status" value="1"/>
</dbReference>
<dbReference type="GO" id="GO:0006633">
    <property type="term" value="P:fatty acid biosynthetic process"/>
    <property type="evidence" value="ECO:0007669"/>
    <property type="project" value="TreeGrafter"/>
</dbReference>
<keyword evidence="2 4" id="KW-0012">Acyltransferase</keyword>
<evidence type="ECO:0000256" key="2">
    <source>
        <dbReference type="ARBA" id="ARBA00023315"/>
    </source>
</evidence>
<dbReference type="PANTHER" id="PTHR42681">
    <property type="entry name" value="MALONYL-COA-ACYL CARRIER PROTEIN TRANSACYLASE, MITOCHONDRIAL"/>
    <property type="match status" value="1"/>
</dbReference>
<dbReference type="SMART" id="SM00827">
    <property type="entry name" value="PKS_AT"/>
    <property type="match status" value="1"/>
</dbReference>
<keyword evidence="8" id="KW-1185">Reference proteome</keyword>
<evidence type="ECO:0000259" key="6">
    <source>
        <dbReference type="SMART" id="SM00827"/>
    </source>
</evidence>
<reference evidence="7 8" key="1">
    <citation type="submission" date="2021-01" db="EMBL/GenBank/DDBJ databases">
        <title>Whole genome shotgun sequence of Catellatospora coxensis NBRC 107359.</title>
        <authorList>
            <person name="Komaki H."/>
            <person name="Tamura T."/>
        </authorList>
    </citation>
    <scope>NUCLEOTIDE SEQUENCE [LARGE SCALE GENOMIC DNA]</scope>
    <source>
        <strain evidence="7 8">NBRC 107359</strain>
    </source>
</reference>
<dbReference type="InterPro" id="IPR024925">
    <property type="entry name" value="Malonyl_CoA-ACP_transAc"/>
</dbReference>
<dbReference type="InterPro" id="IPR001227">
    <property type="entry name" value="Ac_transferase_dom_sf"/>
</dbReference>
<evidence type="ECO:0000256" key="5">
    <source>
        <dbReference type="PIRSR" id="PIRSR000446-1"/>
    </source>
</evidence>
<sequence>MTVVVMFPGQGVQRLGMGQDLFDEFPDIEAAASDVLGYSLRQLCTHDAHHQLDDTRYTQPAVYMVNALAYRRWLANAEEPDLAIGHSLGELNALEAAGVFDLLDGLRLVVARAQCTAGVPGGMTAVLGLPEDEVRSALASGGCHDVEIANFNGPTQLILAGPVASLIAAESALNTAGAADIRRLAVDGPFHSSHMSAAAAGFATATHAVTMREPSFPVIANRTAKPHQIGELPRMLAEHLDHPVLWHRTLMTILDQDSYCSLIEIGGPGILTRMAARLRPQPLRSPS</sequence>
<evidence type="ECO:0000256" key="1">
    <source>
        <dbReference type="ARBA" id="ARBA00022679"/>
    </source>
</evidence>
<dbReference type="SUPFAM" id="SSF52151">
    <property type="entry name" value="FabD/lysophospholipase-like"/>
    <property type="match status" value="1"/>
</dbReference>
<dbReference type="PANTHER" id="PTHR42681:SF1">
    <property type="entry name" value="MALONYL-COA-ACYL CARRIER PROTEIN TRANSACYLASE, MITOCHONDRIAL"/>
    <property type="match status" value="1"/>
</dbReference>
<dbReference type="InterPro" id="IPR016035">
    <property type="entry name" value="Acyl_Trfase/lysoPLipase"/>
</dbReference>
<comment type="caution">
    <text evidence="7">The sequence shown here is derived from an EMBL/GenBank/DDBJ whole genome shotgun (WGS) entry which is preliminary data.</text>
</comment>
<dbReference type="AlphaFoldDB" id="A0A8J3L664"/>
<name>A0A8J3L664_9ACTN</name>
<dbReference type="GO" id="GO:0005829">
    <property type="term" value="C:cytosol"/>
    <property type="evidence" value="ECO:0007669"/>
    <property type="project" value="TreeGrafter"/>
</dbReference>
<proteinExistence type="inferred from homology"/>
<feature type="active site" evidence="5">
    <location>
        <position position="87"/>
    </location>
</feature>
<dbReference type="GO" id="GO:0004314">
    <property type="term" value="F:[acyl-carrier-protein] S-malonyltransferase activity"/>
    <property type="evidence" value="ECO:0007669"/>
    <property type="project" value="UniProtKB-EC"/>
</dbReference>
<protein>
    <recommendedName>
        <fullName evidence="4">Malonyl CoA-acyl carrier protein transacylase</fullName>
        <ecNumber evidence="4">2.3.1.39</ecNumber>
    </recommendedName>
</protein>
<dbReference type="Gene3D" id="3.40.366.10">
    <property type="entry name" value="Malonyl-Coenzyme A Acyl Carrier Protein, domain 2"/>
    <property type="match status" value="1"/>
</dbReference>
<dbReference type="RefSeq" id="WP_203693492.1">
    <property type="nucleotide sequence ID" value="NZ_BAAALC010000044.1"/>
</dbReference>
<dbReference type="PIRSF" id="PIRSF000446">
    <property type="entry name" value="Mct"/>
    <property type="match status" value="1"/>
</dbReference>
<comment type="catalytic activity">
    <reaction evidence="3 4">
        <text>holo-[ACP] + malonyl-CoA = malonyl-[ACP] + CoA</text>
        <dbReference type="Rhea" id="RHEA:41792"/>
        <dbReference type="Rhea" id="RHEA-COMP:9623"/>
        <dbReference type="Rhea" id="RHEA-COMP:9685"/>
        <dbReference type="ChEBI" id="CHEBI:57287"/>
        <dbReference type="ChEBI" id="CHEBI:57384"/>
        <dbReference type="ChEBI" id="CHEBI:64479"/>
        <dbReference type="ChEBI" id="CHEBI:78449"/>
        <dbReference type="EC" id="2.3.1.39"/>
    </reaction>
</comment>
<evidence type="ECO:0000313" key="8">
    <source>
        <dbReference type="Proteomes" id="UP000630887"/>
    </source>
</evidence>
<dbReference type="InterPro" id="IPR050858">
    <property type="entry name" value="Mal-CoA-ACP_Trans/PKS_FabD"/>
</dbReference>